<name>D6WAT8_TRICA</name>
<dbReference type="EMBL" id="KQ971312">
    <property type="protein sequence ID" value="EEZ97952.1"/>
    <property type="molecule type" value="Genomic_DNA"/>
</dbReference>
<evidence type="ECO:0000313" key="1">
    <source>
        <dbReference type="EMBL" id="EEZ97952.1"/>
    </source>
</evidence>
<dbReference type="AlphaFoldDB" id="D6WAT8"/>
<evidence type="ECO:0000313" key="2">
    <source>
        <dbReference type="Proteomes" id="UP000007266"/>
    </source>
</evidence>
<gene>
    <name evidence="1" type="primary">GLEAN_00343</name>
    <name evidence="1" type="ORF">TcasGA2_TC000343</name>
</gene>
<accession>D6WAT8</accession>
<proteinExistence type="predicted"/>
<reference evidence="1 2" key="1">
    <citation type="journal article" date="2008" name="Nature">
        <title>The genome of the model beetle and pest Tribolium castaneum.</title>
        <authorList>
            <consortium name="Tribolium Genome Sequencing Consortium"/>
            <person name="Richards S."/>
            <person name="Gibbs R.A."/>
            <person name="Weinstock G.M."/>
            <person name="Brown S.J."/>
            <person name="Denell R."/>
            <person name="Beeman R.W."/>
            <person name="Gibbs R."/>
            <person name="Beeman R.W."/>
            <person name="Brown S.J."/>
            <person name="Bucher G."/>
            <person name="Friedrich M."/>
            <person name="Grimmelikhuijzen C.J."/>
            <person name="Klingler M."/>
            <person name="Lorenzen M."/>
            <person name="Richards S."/>
            <person name="Roth S."/>
            <person name="Schroder R."/>
            <person name="Tautz D."/>
            <person name="Zdobnov E.M."/>
            <person name="Muzny D."/>
            <person name="Gibbs R.A."/>
            <person name="Weinstock G.M."/>
            <person name="Attaway T."/>
            <person name="Bell S."/>
            <person name="Buhay C.J."/>
            <person name="Chandrabose M.N."/>
            <person name="Chavez D."/>
            <person name="Clerk-Blankenburg K.P."/>
            <person name="Cree A."/>
            <person name="Dao M."/>
            <person name="Davis C."/>
            <person name="Chacko J."/>
            <person name="Dinh H."/>
            <person name="Dugan-Rocha S."/>
            <person name="Fowler G."/>
            <person name="Garner T.T."/>
            <person name="Garnes J."/>
            <person name="Gnirke A."/>
            <person name="Hawes A."/>
            <person name="Hernandez J."/>
            <person name="Hines S."/>
            <person name="Holder M."/>
            <person name="Hume J."/>
            <person name="Jhangiani S.N."/>
            <person name="Joshi V."/>
            <person name="Khan Z.M."/>
            <person name="Jackson L."/>
            <person name="Kovar C."/>
            <person name="Kowis A."/>
            <person name="Lee S."/>
            <person name="Lewis L.R."/>
            <person name="Margolis J."/>
            <person name="Morgan M."/>
            <person name="Nazareth L.V."/>
            <person name="Nguyen N."/>
            <person name="Okwuonu G."/>
            <person name="Parker D."/>
            <person name="Richards S."/>
            <person name="Ruiz S.J."/>
            <person name="Santibanez J."/>
            <person name="Savard J."/>
            <person name="Scherer S.E."/>
            <person name="Schneider B."/>
            <person name="Sodergren E."/>
            <person name="Tautz D."/>
            <person name="Vattahil S."/>
            <person name="Villasana D."/>
            <person name="White C.S."/>
            <person name="Wright R."/>
            <person name="Park Y."/>
            <person name="Beeman R.W."/>
            <person name="Lord J."/>
            <person name="Oppert B."/>
            <person name="Lorenzen M."/>
            <person name="Brown S."/>
            <person name="Wang L."/>
            <person name="Savard J."/>
            <person name="Tautz D."/>
            <person name="Richards S."/>
            <person name="Weinstock G."/>
            <person name="Gibbs R.A."/>
            <person name="Liu Y."/>
            <person name="Worley K."/>
            <person name="Weinstock G."/>
            <person name="Elsik C.G."/>
            <person name="Reese J.T."/>
            <person name="Elhaik E."/>
            <person name="Landan G."/>
            <person name="Graur D."/>
            <person name="Arensburger P."/>
            <person name="Atkinson P."/>
            <person name="Beeman R.W."/>
            <person name="Beidler J."/>
            <person name="Brown S.J."/>
            <person name="Demuth J.P."/>
            <person name="Drury D.W."/>
            <person name="Du Y.Z."/>
            <person name="Fujiwara H."/>
            <person name="Lorenzen M."/>
            <person name="Maselli V."/>
            <person name="Osanai M."/>
            <person name="Park Y."/>
            <person name="Robertson H.M."/>
            <person name="Tu Z."/>
            <person name="Wang J.J."/>
            <person name="Wang S."/>
            <person name="Richards S."/>
            <person name="Song H."/>
            <person name="Zhang L."/>
            <person name="Sodergren E."/>
            <person name="Werner D."/>
            <person name="Stanke M."/>
            <person name="Morgenstern B."/>
            <person name="Solovyev V."/>
            <person name="Kosarev P."/>
            <person name="Brown G."/>
            <person name="Chen H.C."/>
            <person name="Ermolaeva O."/>
            <person name="Hlavina W."/>
            <person name="Kapustin Y."/>
            <person name="Kiryutin B."/>
            <person name="Kitts P."/>
            <person name="Maglott D."/>
            <person name="Pruitt K."/>
            <person name="Sapojnikov V."/>
            <person name="Souvorov A."/>
            <person name="Mackey A.J."/>
            <person name="Waterhouse R.M."/>
            <person name="Wyder S."/>
            <person name="Zdobnov E.M."/>
            <person name="Zdobnov E.M."/>
            <person name="Wyder S."/>
            <person name="Kriventseva E.V."/>
            <person name="Kadowaki T."/>
            <person name="Bork P."/>
            <person name="Aranda M."/>
            <person name="Bao R."/>
            <person name="Beermann A."/>
            <person name="Berns N."/>
            <person name="Bolognesi R."/>
            <person name="Bonneton F."/>
            <person name="Bopp D."/>
            <person name="Brown S.J."/>
            <person name="Bucher G."/>
            <person name="Butts T."/>
            <person name="Chaumot A."/>
            <person name="Denell R.E."/>
            <person name="Ferrier D.E."/>
            <person name="Friedrich M."/>
            <person name="Gordon C.M."/>
            <person name="Jindra M."/>
            <person name="Klingler M."/>
            <person name="Lan Q."/>
            <person name="Lattorff H.M."/>
            <person name="Laudet V."/>
            <person name="von Levetsow C."/>
            <person name="Liu Z."/>
            <person name="Lutz R."/>
            <person name="Lynch J.A."/>
            <person name="da Fonseca R.N."/>
            <person name="Posnien N."/>
            <person name="Reuter R."/>
            <person name="Roth S."/>
            <person name="Savard J."/>
            <person name="Schinko J.B."/>
            <person name="Schmitt C."/>
            <person name="Schoppmeier M."/>
            <person name="Schroder R."/>
            <person name="Shippy T.D."/>
            <person name="Simonnet F."/>
            <person name="Marques-Souza H."/>
            <person name="Tautz D."/>
            <person name="Tomoyasu Y."/>
            <person name="Trauner J."/>
            <person name="Van der Zee M."/>
            <person name="Vervoort M."/>
            <person name="Wittkopp N."/>
            <person name="Wimmer E.A."/>
            <person name="Yang X."/>
            <person name="Jones A.K."/>
            <person name="Sattelle D.B."/>
            <person name="Ebert P.R."/>
            <person name="Nelson D."/>
            <person name="Scott J.G."/>
            <person name="Beeman R.W."/>
            <person name="Muthukrishnan S."/>
            <person name="Kramer K.J."/>
            <person name="Arakane Y."/>
            <person name="Beeman R.W."/>
            <person name="Zhu Q."/>
            <person name="Hogenkamp D."/>
            <person name="Dixit R."/>
            <person name="Oppert B."/>
            <person name="Jiang H."/>
            <person name="Zou Z."/>
            <person name="Marshall J."/>
            <person name="Elpidina E."/>
            <person name="Vinokurov K."/>
            <person name="Oppert C."/>
            <person name="Zou Z."/>
            <person name="Evans J."/>
            <person name="Lu Z."/>
            <person name="Zhao P."/>
            <person name="Sumathipala N."/>
            <person name="Altincicek B."/>
            <person name="Vilcinskas A."/>
            <person name="Williams M."/>
            <person name="Hultmark D."/>
            <person name="Hetru C."/>
            <person name="Jiang H."/>
            <person name="Grimmelikhuijzen C.J."/>
            <person name="Hauser F."/>
            <person name="Cazzamali G."/>
            <person name="Williamson M."/>
            <person name="Park Y."/>
            <person name="Li B."/>
            <person name="Tanaka Y."/>
            <person name="Predel R."/>
            <person name="Neupert S."/>
            <person name="Schachtner J."/>
            <person name="Verleyen P."/>
            <person name="Raible F."/>
            <person name="Bork P."/>
            <person name="Friedrich M."/>
            <person name="Walden K.K."/>
            <person name="Robertson H.M."/>
            <person name="Angeli S."/>
            <person name="Foret S."/>
            <person name="Bucher G."/>
            <person name="Schuetz S."/>
            <person name="Maleszka R."/>
            <person name="Wimmer E.A."/>
            <person name="Beeman R.W."/>
            <person name="Lorenzen M."/>
            <person name="Tomoyasu Y."/>
            <person name="Miller S.C."/>
            <person name="Grossmann D."/>
            <person name="Bucher G."/>
        </authorList>
    </citation>
    <scope>NUCLEOTIDE SEQUENCE [LARGE SCALE GENOMIC DNA]</scope>
    <source>
        <strain evidence="1 2">Georgia GA2</strain>
    </source>
</reference>
<dbReference type="Proteomes" id="UP000007266">
    <property type="component" value="Linkage group 2"/>
</dbReference>
<dbReference type="HOGENOM" id="CLU_2500822_0_0_1"/>
<reference evidence="1 2" key="2">
    <citation type="journal article" date="2010" name="Nucleic Acids Res.">
        <title>BeetleBase in 2010: revisions to provide comprehensive genomic information for Tribolium castaneum.</title>
        <authorList>
            <person name="Kim H.S."/>
            <person name="Murphy T."/>
            <person name="Xia J."/>
            <person name="Caragea D."/>
            <person name="Park Y."/>
            <person name="Beeman R.W."/>
            <person name="Lorenzen M.D."/>
            <person name="Butcher S."/>
            <person name="Manak J.R."/>
            <person name="Brown S.J."/>
        </authorList>
    </citation>
    <scope>GENOME REANNOTATION</scope>
    <source>
        <strain evidence="1 2">Georgia GA2</strain>
    </source>
</reference>
<protein>
    <submittedName>
        <fullName evidence="1">Uncharacterized protein</fullName>
    </submittedName>
</protein>
<keyword evidence="2" id="KW-1185">Reference proteome</keyword>
<organism evidence="1 2">
    <name type="scientific">Tribolium castaneum</name>
    <name type="common">Red flour beetle</name>
    <dbReference type="NCBI Taxonomy" id="7070"/>
    <lineage>
        <taxon>Eukaryota</taxon>
        <taxon>Metazoa</taxon>
        <taxon>Ecdysozoa</taxon>
        <taxon>Arthropoda</taxon>
        <taxon>Hexapoda</taxon>
        <taxon>Insecta</taxon>
        <taxon>Pterygota</taxon>
        <taxon>Neoptera</taxon>
        <taxon>Endopterygota</taxon>
        <taxon>Coleoptera</taxon>
        <taxon>Polyphaga</taxon>
        <taxon>Cucujiformia</taxon>
        <taxon>Tenebrionidae</taxon>
        <taxon>Tenebrionidae incertae sedis</taxon>
        <taxon>Tribolium</taxon>
    </lineage>
</organism>
<sequence>MSWIKRVTFVELGVFPDKLASCIGGFLDKEIESVAPKEVRLLSILKHGSAFCAVRFYEDKKCSKAKALWFESADLKLEPHKDEECG</sequence>